<dbReference type="AlphaFoldDB" id="A0AAJ8C0H3"/>
<gene>
    <name evidence="1" type="ORF">An07g05770</name>
</gene>
<accession>A0AAJ8C0H3</accession>
<dbReference type="RefSeq" id="XP_059605761.1">
    <property type="nucleotide sequence ID" value="XM_059748493.1"/>
</dbReference>
<reference evidence="1" key="1">
    <citation type="submission" date="2025-02" db="EMBL/GenBank/DDBJ databases">
        <authorList>
            <consortium name="NCBI Genome Project"/>
        </authorList>
    </citation>
    <scope>NUCLEOTIDE SEQUENCE</scope>
</reference>
<dbReference type="KEGG" id="ang:An07g05770"/>
<evidence type="ECO:0000313" key="1">
    <source>
        <dbReference type="RefSeq" id="XP_059605761.1"/>
    </source>
</evidence>
<sequence>MLAIFPAPLDRRSGWSFAEPPKLPNSELIATQSLVYLLYRSIDQSWDQQTHLIPVAFLFRELLLQRAPASIVLEVAILLNEIHIDSFEVVLHLRNDLRIVR</sequence>
<proteinExistence type="predicted"/>
<reference evidence="1" key="2">
    <citation type="submission" date="2025-08" db="UniProtKB">
        <authorList>
            <consortium name="RefSeq"/>
        </authorList>
    </citation>
    <scope>IDENTIFICATION</scope>
</reference>
<name>A0AAJ8C0H3_ASPNG</name>
<protein>
    <submittedName>
        <fullName evidence="1">Uncharacterized protein</fullName>
    </submittedName>
</protein>
<dbReference type="GeneID" id="84591415"/>
<dbReference type="VEuPathDB" id="FungiDB:An07g05770"/>
<organism evidence="1">
    <name type="scientific">Aspergillus niger</name>
    <dbReference type="NCBI Taxonomy" id="5061"/>
    <lineage>
        <taxon>Eukaryota</taxon>
        <taxon>Fungi</taxon>
        <taxon>Dikarya</taxon>
        <taxon>Ascomycota</taxon>
        <taxon>Pezizomycotina</taxon>
        <taxon>Eurotiomycetes</taxon>
        <taxon>Eurotiomycetidae</taxon>
        <taxon>Eurotiales</taxon>
        <taxon>Aspergillaceae</taxon>
        <taxon>Aspergillus</taxon>
        <taxon>Aspergillus subgen. Circumdati</taxon>
    </lineage>
</organism>